<dbReference type="EMBL" id="JAWDGP010001574">
    <property type="protein sequence ID" value="KAK3790116.1"/>
    <property type="molecule type" value="Genomic_DNA"/>
</dbReference>
<sequence length="74" mass="8310">MARMSMYPACAVRPLLVRMDHEAYVEPTIAGIERKGRADELFTSVSGSVVSKYSSALSRWSQLHNKLLLSRVKL</sequence>
<dbReference type="AlphaFoldDB" id="A0AAE1AN11"/>
<keyword evidence="2" id="KW-1185">Reference proteome</keyword>
<comment type="caution">
    <text evidence="1">The sequence shown here is derived from an EMBL/GenBank/DDBJ whole genome shotgun (WGS) entry which is preliminary data.</text>
</comment>
<reference evidence="1" key="1">
    <citation type="journal article" date="2023" name="G3 (Bethesda)">
        <title>A reference genome for the long-term kleptoplast-retaining sea slug Elysia crispata morphotype clarki.</title>
        <authorList>
            <person name="Eastman K.E."/>
            <person name="Pendleton A.L."/>
            <person name="Shaikh M.A."/>
            <person name="Suttiyut T."/>
            <person name="Ogas R."/>
            <person name="Tomko P."/>
            <person name="Gavelis G."/>
            <person name="Widhalm J.R."/>
            <person name="Wisecaver J.H."/>
        </authorList>
    </citation>
    <scope>NUCLEOTIDE SEQUENCE</scope>
    <source>
        <strain evidence="1">ECLA1</strain>
    </source>
</reference>
<name>A0AAE1AN11_9GAST</name>
<evidence type="ECO:0000313" key="1">
    <source>
        <dbReference type="EMBL" id="KAK3790116.1"/>
    </source>
</evidence>
<proteinExistence type="predicted"/>
<organism evidence="1 2">
    <name type="scientific">Elysia crispata</name>
    <name type="common">lettuce slug</name>
    <dbReference type="NCBI Taxonomy" id="231223"/>
    <lineage>
        <taxon>Eukaryota</taxon>
        <taxon>Metazoa</taxon>
        <taxon>Spiralia</taxon>
        <taxon>Lophotrochozoa</taxon>
        <taxon>Mollusca</taxon>
        <taxon>Gastropoda</taxon>
        <taxon>Heterobranchia</taxon>
        <taxon>Euthyneura</taxon>
        <taxon>Panpulmonata</taxon>
        <taxon>Sacoglossa</taxon>
        <taxon>Placobranchoidea</taxon>
        <taxon>Plakobranchidae</taxon>
        <taxon>Elysia</taxon>
    </lineage>
</organism>
<protein>
    <submittedName>
        <fullName evidence="1">Uncharacterized protein</fullName>
    </submittedName>
</protein>
<gene>
    <name evidence="1" type="ORF">RRG08_057082</name>
</gene>
<evidence type="ECO:0000313" key="2">
    <source>
        <dbReference type="Proteomes" id="UP001283361"/>
    </source>
</evidence>
<accession>A0AAE1AN11</accession>
<dbReference type="Proteomes" id="UP001283361">
    <property type="component" value="Unassembled WGS sequence"/>
</dbReference>